<dbReference type="PANTHER" id="PTHR36838:SF3">
    <property type="entry name" value="TRANSPORTER AUXIN EFFLUX CARRIER EC FAMILY"/>
    <property type="match status" value="1"/>
</dbReference>
<gene>
    <name evidence="8" type="ORF">ELUMI_v1c07340</name>
</gene>
<feature type="transmembrane region" description="Helical" evidence="7">
    <location>
        <begin position="351"/>
        <end position="374"/>
    </location>
</feature>
<evidence type="ECO:0000256" key="1">
    <source>
        <dbReference type="ARBA" id="ARBA00004141"/>
    </source>
</evidence>
<feature type="transmembrane region" description="Helical" evidence="7">
    <location>
        <begin position="198"/>
        <end position="217"/>
    </location>
</feature>
<comment type="subcellular location">
    <subcellularLocation>
        <location evidence="1">Membrane</location>
        <topology evidence="1">Multi-pass membrane protein</topology>
    </subcellularLocation>
</comment>
<feature type="transmembrane region" description="Helical" evidence="7">
    <location>
        <begin position="315"/>
        <end position="339"/>
    </location>
</feature>
<evidence type="ECO:0000256" key="5">
    <source>
        <dbReference type="ARBA" id="ARBA00022989"/>
    </source>
</evidence>
<keyword evidence="2" id="KW-0813">Transport</keyword>
<evidence type="ECO:0000256" key="3">
    <source>
        <dbReference type="ARBA" id="ARBA00022475"/>
    </source>
</evidence>
<dbReference type="GO" id="GO:0016020">
    <property type="term" value="C:membrane"/>
    <property type="evidence" value="ECO:0007669"/>
    <property type="project" value="UniProtKB-SubCell"/>
</dbReference>
<protein>
    <recommendedName>
        <fullName evidence="10">Malate permease</fullName>
    </recommendedName>
</protein>
<accession>A0A2K8NV81</accession>
<feature type="transmembrane region" description="Helical" evidence="7">
    <location>
        <begin position="14"/>
        <end position="34"/>
    </location>
</feature>
<feature type="transmembrane region" description="Helical" evidence="7">
    <location>
        <begin position="76"/>
        <end position="99"/>
    </location>
</feature>
<feature type="transmembrane region" description="Helical" evidence="7">
    <location>
        <begin position="46"/>
        <end position="64"/>
    </location>
</feature>
<feature type="transmembrane region" description="Helical" evidence="7">
    <location>
        <begin position="106"/>
        <end position="126"/>
    </location>
</feature>
<sequence>MNFQKLIEATFQNFAFWSVLLAAIVIIGVGYFIEKKKIIASGWEKVLSRIDLVIAIPALALNSFMVDTKGIEIGEILIIILIGFVFYVPMTFLAKYFFLKSNMSRTLSLSMVVVLPAGLFFGFPILNAAFSSAQDQKVIGIITSVFQISFWIFLATAAQHFFQKPIIEKTDNLAVAHERKYKFTWNWKSIKPFISNPVLGASLIGFTLWIFQLIPGIDFVPSLADPSKYVSITRFDQYIPGFDKILKLISALAAPLAWLAIGVTIGKVVWKVALKQKIVWYAVGLKNILVPFIFFLITAFFAWIGKASGGYRITIMSYMAIMSIIASPTATALVSYAILNKREPELVSQSISFSILFSFISLPLWMVFGTSLALEMNVFLA</sequence>
<proteinExistence type="predicted"/>
<keyword evidence="3" id="KW-1003">Cell membrane</keyword>
<feature type="transmembrane region" description="Helical" evidence="7">
    <location>
        <begin position="278"/>
        <end position="303"/>
    </location>
</feature>
<dbReference type="OrthoDB" id="401182at2"/>
<dbReference type="AlphaFoldDB" id="A0A2K8NV81"/>
<reference evidence="8 9" key="1">
    <citation type="submission" date="2017-11" db="EMBL/GenBank/DDBJ databases">
        <title>Genome sequence of Entomoplasma luminosum PIMN-1 (ATCC 49195).</title>
        <authorList>
            <person name="Lo W.-S."/>
            <person name="Gasparich G.E."/>
            <person name="Kuo C.-H."/>
        </authorList>
    </citation>
    <scope>NUCLEOTIDE SEQUENCE [LARGE SCALE GENOMIC DNA]</scope>
    <source>
        <strain evidence="8 9">PIMN-1</strain>
    </source>
</reference>
<organism evidence="8 9">
    <name type="scientific">Williamsoniiplasma luminosum</name>
    <dbReference type="NCBI Taxonomy" id="214888"/>
    <lineage>
        <taxon>Bacteria</taxon>
        <taxon>Bacillati</taxon>
        <taxon>Mycoplasmatota</taxon>
        <taxon>Mollicutes</taxon>
        <taxon>Entomoplasmatales</taxon>
        <taxon>Williamsoniiplasma</taxon>
    </lineage>
</organism>
<dbReference type="Pfam" id="PF03547">
    <property type="entry name" value="Mem_trans"/>
    <property type="match status" value="1"/>
</dbReference>
<dbReference type="PANTHER" id="PTHR36838">
    <property type="entry name" value="AUXIN EFFLUX CARRIER FAMILY PROTEIN"/>
    <property type="match status" value="1"/>
</dbReference>
<keyword evidence="9" id="KW-1185">Reference proteome</keyword>
<evidence type="ECO:0000256" key="2">
    <source>
        <dbReference type="ARBA" id="ARBA00022448"/>
    </source>
</evidence>
<name>A0A2K8NV81_9MOLU</name>
<feature type="transmembrane region" description="Helical" evidence="7">
    <location>
        <begin position="138"/>
        <end position="158"/>
    </location>
</feature>
<evidence type="ECO:0000256" key="6">
    <source>
        <dbReference type="ARBA" id="ARBA00023136"/>
    </source>
</evidence>
<evidence type="ECO:0000256" key="4">
    <source>
        <dbReference type="ARBA" id="ARBA00022692"/>
    </source>
</evidence>
<dbReference type="InterPro" id="IPR004776">
    <property type="entry name" value="Mem_transp_PIN-like"/>
</dbReference>
<evidence type="ECO:0008006" key="10">
    <source>
        <dbReference type="Google" id="ProtNLM"/>
    </source>
</evidence>
<dbReference type="RefSeq" id="WP_025734553.1">
    <property type="nucleotide sequence ID" value="NZ_CP024963.1"/>
</dbReference>
<evidence type="ECO:0000256" key="7">
    <source>
        <dbReference type="SAM" id="Phobius"/>
    </source>
</evidence>
<evidence type="ECO:0000313" key="8">
    <source>
        <dbReference type="EMBL" id="ATZ17456.1"/>
    </source>
</evidence>
<feature type="transmembrane region" description="Helical" evidence="7">
    <location>
        <begin position="245"/>
        <end position="266"/>
    </location>
</feature>
<dbReference type="GO" id="GO:0055085">
    <property type="term" value="P:transmembrane transport"/>
    <property type="evidence" value="ECO:0007669"/>
    <property type="project" value="InterPro"/>
</dbReference>
<evidence type="ECO:0000313" key="9">
    <source>
        <dbReference type="Proteomes" id="UP000232063"/>
    </source>
</evidence>
<dbReference type="EMBL" id="CP024963">
    <property type="protein sequence ID" value="ATZ17456.1"/>
    <property type="molecule type" value="Genomic_DNA"/>
</dbReference>
<dbReference type="Proteomes" id="UP000232063">
    <property type="component" value="Chromosome"/>
</dbReference>
<keyword evidence="5 7" id="KW-1133">Transmembrane helix</keyword>
<keyword evidence="6 7" id="KW-0472">Membrane</keyword>
<keyword evidence="4 7" id="KW-0812">Transmembrane</keyword>
<dbReference type="KEGG" id="elj:ELUMI_v1c07340"/>